<evidence type="ECO:0000313" key="2">
    <source>
        <dbReference type="Proteomes" id="UP000692954"/>
    </source>
</evidence>
<name>A0A8S1RM17_9CILI</name>
<dbReference type="Proteomes" id="UP000692954">
    <property type="component" value="Unassembled WGS sequence"/>
</dbReference>
<keyword evidence="2" id="KW-1185">Reference proteome</keyword>
<organism evidence="1 2">
    <name type="scientific">Paramecium sonneborni</name>
    <dbReference type="NCBI Taxonomy" id="65129"/>
    <lineage>
        <taxon>Eukaryota</taxon>
        <taxon>Sar</taxon>
        <taxon>Alveolata</taxon>
        <taxon>Ciliophora</taxon>
        <taxon>Intramacronucleata</taxon>
        <taxon>Oligohymenophorea</taxon>
        <taxon>Peniculida</taxon>
        <taxon>Parameciidae</taxon>
        <taxon>Paramecium</taxon>
    </lineage>
</organism>
<dbReference type="EMBL" id="CAJJDN010000188">
    <property type="protein sequence ID" value="CAD8128383.1"/>
    <property type="molecule type" value="Genomic_DNA"/>
</dbReference>
<accession>A0A8S1RM17</accession>
<protein>
    <submittedName>
        <fullName evidence="1">Uncharacterized protein</fullName>
    </submittedName>
</protein>
<comment type="caution">
    <text evidence="1">The sequence shown here is derived from an EMBL/GenBank/DDBJ whole genome shotgun (WGS) entry which is preliminary data.</text>
</comment>
<evidence type="ECO:0000313" key="1">
    <source>
        <dbReference type="EMBL" id="CAD8128383.1"/>
    </source>
</evidence>
<dbReference type="AlphaFoldDB" id="A0A8S1RM17"/>
<sequence>MLLIQPYILCIESFQKILDALKTRLSQILDCLLFLSKDWINYSIQFFWRIRFVNLKQKINYRFKNNYRKDQQNSPGLQAQNHPKIGQICQIII</sequence>
<reference evidence="1" key="1">
    <citation type="submission" date="2021-01" db="EMBL/GenBank/DDBJ databases">
        <authorList>
            <consortium name="Genoscope - CEA"/>
            <person name="William W."/>
        </authorList>
    </citation>
    <scope>NUCLEOTIDE SEQUENCE</scope>
</reference>
<proteinExistence type="predicted"/>
<gene>
    <name evidence="1" type="ORF">PSON_ATCC_30995.1.T1880010</name>
</gene>